<keyword evidence="3" id="KW-0677">Repeat</keyword>
<evidence type="ECO:0000256" key="2">
    <source>
        <dbReference type="ARBA" id="ARBA00022490"/>
    </source>
</evidence>
<gene>
    <name evidence="7" type="ORF">DdX_00901</name>
</gene>
<keyword evidence="4 5" id="KW-0694">RNA-binding</keyword>
<feature type="domain" description="RRM" evidence="6">
    <location>
        <begin position="160"/>
        <end position="233"/>
    </location>
</feature>
<evidence type="ECO:0000313" key="7">
    <source>
        <dbReference type="EMBL" id="KAI1728703.1"/>
    </source>
</evidence>
<dbReference type="FunFam" id="3.30.70.330:FF:000027">
    <property type="entry name" value="Heterogeneous nuclear ribonucleoprotein q isoform"/>
    <property type="match status" value="1"/>
</dbReference>
<sequence length="499" mass="55266">MDSSQQNGGLTGYEDNENYKLYISKKLNPVAAAKLVKLCEKLNLSNEDFDERAVELLATFSSDQANFIIDQLEESQMYGVQNKPQYLMSVMRNFKDRVRALGSQQATNLPLIPGPSVDSIKSIIERTGYQLEVTVGQRKFHNPPDVGEVDPSIAKGDNGNCIYIGQIPRELYEDAMIPLFEQIGKIYDLRLMMDPANGKSRGYAFLIYFDKEHANEAAKKYDGYEIQPGKALKGVVEVIIYSSPDANESRKNRGFCFVDFVDHKAASDAKRRISQGKVRPWNNDLVVDWAEQQDEPDEETMATVKVLYVKNVKEVVTEEQLKEMFEPHGEVERAKKIRDYAFIHFKEREGALAALEAMKGTVLEGVELDISLAKPQGDMKQKKKLALKRGGMGFGPMGGMMGRGGRFPAPDFYGPPGRGRGTGYPKFGQQQYGGFYGADAYGGYPPPAYGGYSGYPDPYASAYAPDPYYGMGPGYAPPGPAGRGGAGVSIFQVSNFTIY</sequence>
<dbReference type="Proteomes" id="UP001201812">
    <property type="component" value="Unassembled WGS sequence"/>
</dbReference>
<dbReference type="InterPro" id="IPR012677">
    <property type="entry name" value="Nucleotide-bd_a/b_plait_sf"/>
</dbReference>
<evidence type="ECO:0000256" key="1">
    <source>
        <dbReference type="ARBA" id="ARBA00004496"/>
    </source>
</evidence>
<evidence type="ECO:0000313" key="8">
    <source>
        <dbReference type="Proteomes" id="UP001201812"/>
    </source>
</evidence>
<dbReference type="CDD" id="cd12249">
    <property type="entry name" value="RRM1_hnRNPR_like"/>
    <property type="match status" value="1"/>
</dbReference>
<dbReference type="GO" id="GO:0003723">
    <property type="term" value="F:RNA binding"/>
    <property type="evidence" value="ECO:0007669"/>
    <property type="project" value="UniProtKB-UniRule"/>
</dbReference>
<accession>A0AAD4RAT5</accession>
<evidence type="ECO:0000256" key="5">
    <source>
        <dbReference type="PROSITE-ProRule" id="PRU00176"/>
    </source>
</evidence>
<dbReference type="AlphaFoldDB" id="A0AAD4RAT5"/>
<evidence type="ECO:0000256" key="4">
    <source>
        <dbReference type="ARBA" id="ARBA00022884"/>
    </source>
</evidence>
<dbReference type="PROSITE" id="PS50102">
    <property type="entry name" value="RRM"/>
    <property type="match status" value="2"/>
</dbReference>
<dbReference type="PANTHER" id="PTHR21245">
    <property type="entry name" value="HETEROGENEOUS NUCLEAR RIBONUCLEOPROTEIN"/>
    <property type="match status" value="1"/>
</dbReference>
<dbReference type="GO" id="GO:0005737">
    <property type="term" value="C:cytoplasm"/>
    <property type="evidence" value="ECO:0007669"/>
    <property type="project" value="UniProtKB-SubCell"/>
</dbReference>
<comment type="caution">
    <text evidence="7">The sequence shown here is derived from an EMBL/GenBank/DDBJ whole genome shotgun (WGS) entry which is preliminary data.</text>
</comment>
<comment type="subcellular location">
    <subcellularLocation>
        <location evidence="1">Cytoplasm</location>
    </subcellularLocation>
</comment>
<evidence type="ECO:0000256" key="3">
    <source>
        <dbReference type="ARBA" id="ARBA00022737"/>
    </source>
</evidence>
<proteinExistence type="predicted"/>
<dbReference type="CDD" id="cd12251">
    <property type="entry name" value="RRM3_hnRNPR_like"/>
    <property type="match status" value="1"/>
</dbReference>
<evidence type="ECO:0000259" key="6">
    <source>
        <dbReference type="PROSITE" id="PS50102"/>
    </source>
</evidence>
<keyword evidence="2" id="KW-0963">Cytoplasm</keyword>
<reference evidence="7" key="1">
    <citation type="submission" date="2022-01" db="EMBL/GenBank/DDBJ databases">
        <title>Genome Sequence Resource for Two Populations of Ditylenchus destructor, the Migratory Endoparasitic Phytonematode.</title>
        <authorList>
            <person name="Zhang H."/>
            <person name="Lin R."/>
            <person name="Xie B."/>
        </authorList>
    </citation>
    <scope>NUCLEOTIDE SEQUENCE</scope>
    <source>
        <strain evidence="7">BazhouSP</strain>
    </source>
</reference>
<dbReference type="SMART" id="SM00360">
    <property type="entry name" value="RRM"/>
    <property type="match status" value="2"/>
</dbReference>
<dbReference type="Gene3D" id="3.30.70.330">
    <property type="match status" value="3"/>
</dbReference>
<keyword evidence="8" id="KW-1185">Reference proteome</keyword>
<name>A0AAD4RAT5_9BILA</name>
<dbReference type="InterPro" id="IPR035979">
    <property type="entry name" value="RBD_domain_sf"/>
</dbReference>
<dbReference type="SUPFAM" id="SSF54928">
    <property type="entry name" value="RNA-binding domain, RBD"/>
    <property type="match status" value="2"/>
</dbReference>
<dbReference type="Pfam" id="PF18360">
    <property type="entry name" value="hnRNP_Q_AcD"/>
    <property type="match status" value="1"/>
</dbReference>
<feature type="domain" description="RRM" evidence="6">
    <location>
        <begin position="305"/>
        <end position="375"/>
    </location>
</feature>
<dbReference type="Pfam" id="PF00076">
    <property type="entry name" value="RRM_1"/>
    <property type="match status" value="2"/>
</dbReference>
<dbReference type="InterPro" id="IPR000504">
    <property type="entry name" value="RRM_dom"/>
</dbReference>
<dbReference type="InterPro" id="IPR041337">
    <property type="entry name" value="hnRNP_Q_AcD"/>
</dbReference>
<dbReference type="CDD" id="cd21039">
    <property type="entry name" value="NURR"/>
    <property type="match status" value="1"/>
</dbReference>
<dbReference type="EMBL" id="JAKKPZ010000001">
    <property type="protein sequence ID" value="KAI1728703.1"/>
    <property type="molecule type" value="Genomic_DNA"/>
</dbReference>
<protein>
    <submittedName>
        <fullName evidence="7">RNA recognition motif domain-containing protein</fullName>
    </submittedName>
</protein>
<organism evidence="7 8">
    <name type="scientific">Ditylenchus destructor</name>
    <dbReference type="NCBI Taxonomy" id="166010"/>
    <lineage>
        <taxon>Eukaryota</taxon>
        <taxon>Metazoa</taxon>
        <taxon>Ecdysozoa</taxon>
        <taxon>Nematoda</taxon>
        <taxon>Chromadorea</taxon>
        <taxon>Rhabditida</taxon>
        <taxon>Tylenchina</taxon>
        <taxon>Tylenchomorpha</taxon>
        <taxon>Sphaerularioidea</taxon>
        <taxon>Anguinidae</taxon>
        <taxon>Anguininae</taxon>
        <taxon>Ditylenchus</taxon>
    </lineage>
</organism>